<keyword evidence="13 16" id="KW-0234">DNA repair</keyword>
<dbReference type="Gene3D" id="3.30.70.370">
    <property type="match status" value="1"/>
</dbReference>
<feature type="domain" description="3'-5' exonuclease" evidence="18">
    <location>
        <begin position="370"/>
        <end position="553"/>
    </location>
</feature>
<dbReference type="Proteomes" id="UP000253426">
    <property type="component" value="Unassembled WGS sequence"/>
</dbReference>
<dbReference type="OrthoDB" id="9806424at2"/>
<dbReference type="SUPFAM" id="SSF47807">
    <property type="entry name" value="5' to 3' exonuclease, C-terminal subdomain"/>
    <property type="match status" value="1"/>
</dbReference>
<dbReference type="CDD" id="cd06139">
    <property type="entry name" value="DNA_polA_I_Ecoli_like_exo"/>
    <property type="match status" value="1"/>
</dbReference>
<dbReference type="NCBIfam" id="TIGR00593">
    <property type="entry name" value="pola"/>
    <property type="match status" value="1"/>
</dbReference>
<keyword evidence="22" id="KW-1185">Reference proteome</keyword>
<dbReference type="SUPFAM" id="SSF53098">
    <property type="entry name" value="Ribonuclease H-like"/>
    <property type="match status" value="1"/>
</dbReference>
<dbReference type="GO" id="GO:0006261">
    <property type="term" value="P:DNA-templated DNA replication"/>
    <property type="evidence" value="ECO:0007669"/>
    <property type="project" value="UniProtKB-UniRule"/>
</dbReference>
<evidence type="ECO:0000256" key="12">
    <source>
        <dbReference type="ARBA" id="ARBA00023125"/>
    </source>
</evidence>
<evidence type="ECO:0000256" key="3">
    <source>
        <dbReference type="ARBA" id="ARBA00020311"/>
    </source>
</evidence>
<evidence type="ECO:0000256" key="14">
    <source>
        <dbReference type="ARBA" id="ARBA00049244"/>
    </source>
</evidence>
<evidence type="ECO:0000256" key="15">
    <source>
        <dbReference type="NCBIfam" id="TIGR00593"/>
    </source>
</evidence>
<evidence type="ECO:0000313" key="22">
    <source>
        <dbReference type="Proteomes" id="UP000253426"/>
    </source>
</evidence>
<evidence type="ECO:0000256" key="9">
    <source>
        <dbReference type="ARBA" id="ARBA00022801"/>
    </source>
</evidence>
<reference evidence="21 22" key="1">
    <citation type="submission" date="2018-06" db="EMBL/GenBank/DDBJ databases">
        <title>Genomic Encyclopedia of Type Strains, Phase IV (KMG-IV): sequencing the most valuable type-strain genomes for metagenomic binning, comparative biology and taxonomic classification.</title>
        <authorList>
            <person name="Goeker M."/>
        </authorList>
    </citation>
    <scope>NUCLEOTIDE SEQUENCE [LARGE SCALE GENOMIC DNA]</scope>
    <source>
        <strain evidence="21 22">DSM 25532</strain>
    </source>
</reference>
<dbReference type="InterPro" id="IPR020046">
    <property type="entry name" value="5-3_exonucl_a-hlix_arch_N"/>
</dbReference>
<dbReference type="GO" id="GO:0003887">
    <property type="term" value="F:DNA-directed DNA polymerase activity"/>
    <property type="evidence" value="ECO:0007669"/>
    <property type="project" value="UniProtKB-UniRule"/>
</dbReference>
<keyword evidence="7" id="KW-0540">Nuclease</keyword>
<dbReference type="Pfam" id="PF02739">
    <property type="entry name" value="5_3_exonuc_N"/>
    <property type="match status" value="1"/>
</dbReference>
<keyword evidence="11 16" id="KW-0239">DNA-directed DNA polymerase</keyword>
<keyword evidence="5 16" id="KW-0548">Nucleotidyltransferase</keyword>
<dbReference type="FunFam" id="1.10.150.20:FF:000002">
    <property type="entry name" value="DNA polymerase I"/>
    <property type="match status" value="1"/>
</dbReference>
<dbReference type="GO" id="GO:0006302">
    <property type="term" value="P:double-strand break repair"/>
    <property type="evidence" value="ECO:0007669"/>
    <property type="project" value="TreeGrafter"/>
</dbReference>
<dbReference type="InterPro" id="IPR001098">
    <property type="entry name" value="DNA-dir_DNA_pol_A_palm_dom"/>
</dbReference>
<dbReference type="GO" id="GO:0008408">
    <property type="term" value="F:3'-5' exonuclease activity"/>
    <property type="evidence" value="ECO:0007669"/>
    <property type="project" value="UniProtKB-UniRule"/>
</dbReference>
<dbReference type="CDD" id="cd09898">
    <property type="entry name" value="H3TH_53EXO"/>
    <property type="match status" value="1"/>
</dbReference>
<dbReference type="Gene3D" id="1.20.1060.10">
    <property type="entry name" value="Taq DNA Polymerase, Chain T, domain 4"/>
    <property type="match status" value="1"/>
</dbReference>
<dbReference type="SMART" id="SM00475">
    <property type="entry name" value="53EXOc"/>
    <property type="match status" value="1"/>
</dbReference>
<feature type="region of interest" description="Disordered" evidence="17">
    <location>
        <begin position="300"/>
        <end position="337"/>
    </location>
</feature>
<dbReference type="CDD" id="cd09859">
    <property type="entry name" value="PIN_53EXO"/>
    <property type="match status" value="1"/>
</dbReference>
<dbReference type="InterPro" id="IPR043502">
    <property type="entry name" value="DNA/RNA_pol_sf"/>
</dbReference>
<evidence type="ECO:0000256" key="8">
    <source>
        <dbReference type="ARBA" id="ARBA00022763"/>
    </source>
</evidence>
<sequence length="965" mass="107002">MPNRLFLLDSMALLYRAHFALIKKPIFNSKGVNTSALYGFANVLLDIRENQKPTHFAAAFDTSAPTPRHTMFADYKAQREEMPEDLSVAIPAAKRLLKAMRIPILELDGYEADDLIGTLAHQAEERGDFETYMVTPDKDFGQLVTERTKIYKPGRQGSDTEILGVAEICERWGVSKPEQVIDILGLMGDASDNIPGIKGVGEKTAAKLIQQFGGVDAMLERVDEIEGKLKDKVKEGAAMARLSRQLAVIMRDAPSPVGLDEMALQSFDDDALKAIFVEYEFNALGRRIFGDDFKAGRGAVAPQAAPAKKTSKKAAAGGDAQGDLFGGGGGGTTAEAPTTIPTELEANEQELFSEPTNPNLQTITTVPHKYELVTTREDRERWLKRLSQVKAFCFDTETDGLDPLTARMLGMSFAIEPFEACYIHIPEDPTEHLAVLAELKPLLTKSTAEKIGHNLKFDLRVLMAHKIEVAGPFFDTMLAHSLIEPDQRHGMDYLSERYLGYTPISITSLIGEKKGPTPQKSMAEAPLEPLAEYAAEDADVTLQLANILRPELEKQGQHKVFYDIEAPLLPVLVRMEHVGVKVDVATLEEIGQTLEHRARELEARIHSHAGFPFNLNSPKKLGEVLFDQLRLVEKPKKTATGQYQTNEQTLQSLLGVHPIIEEILSYRESTKLKNTYVDALPATVNPIDGRVHTTFHQLMAATGRMASTDPNLQNIPIRSDAGREIRKAFVPEKEDWVLLSADYSQIELRVMAALSGDDAMAEAFQRKLDIHTATAAKVYNVPLEETTSDMRRTAKMVNFGIIYGISAFGLSQRLGIPRAEAGQIIDSYFTQYPGVREFLDREVQDARQRGFVATLTGRRRFLRDINSSNATVRNATERVAMNTPIQGTAADMIKLAMIQVDKALHDGGYKTRMLLQVHDELLFEVPNSEVEKVTPIIVESMQHALPLRVPVLVETGTGKNWLEAH</sequence>
<dbReference type="Pfam" id="PF01367">
    <property type="entry name" value="5_3_exonuc"/>
    <property type="match status" value="1"/>
</dbReference>
<dbReference type="InterPro" id="IPR002562">
    <property type="entry name" value="3'-5'_exonuclease_dom"/>
</dbReference>
<dbReference type="PROSITE" id="PS00447">
    <property type="entry name" value="DNA_POLYMERASE_A"/>
    <property type="match status" value="1"/>
</dbReference>
<keyword evidence="6 16" id="KW-0235">DNA replication</keyword>
<dbReference type="AlphaFoldDB" id="A0A366HPX8"/>
<evidence type="ECO:0000256" key="2">
    <source>
        <dbReference type="ARBA" id="ARBA00012417"/>
    </source>
</evidence>
<dbReference type="Gene3D" id="3.40.50.1010">
    <property type="entry name" value="5'-nuclease"/>
    <property type="match status" value="1"/>
</dbReference>
<dbReference type="FunFam" id="1.20.1060.10:FF:000001">
    <property type="entry name" value="DNA polymerase I"/>
    <property type="match status" value="1"/>
</dbReference>
<evidence type="ECO:0000256" key="7">
    <source>
        <dbReference type="ARBA" id="ARBA00022722"/>
    </source>
</evidence>
<dbReference type="Pfam" id="PF00476">
    <property type="entry name" value="DNA_pol_A"/>
    <property type="match status" value="1"/>
</dbReference>
<evidence type="ECO:0000256" key="13">
    <source>
        <dbReference type="ARBA" id="ARBA00023204"/>
    </source>
</evidence>
<dbReference type="SMART" id="SM00279">
    <property type="entry name" value="HhH2"/>
    <property type="match status" value="1"/>
</dbReference>
<dbReference type="GO" id="GO:0003677">
    <property type="term" value="F:DNA binding"/>
    <property type="evidence" value="ECO:0007669"/>
    <property type="project" value="UniProtKB-UniRule"/>
</dbReference>
<evidence type="ECO:0000256" key="1">
    <source>
        <dbReference type="ARBA" id="ARBA00007705"/>
    </source>
</evidence>
<dbReference type="EMBL" id="QNRR01000002">
    <property type="protein sequence ID" value="RBP45701.1"/>
    <property type="molecule type" value="Genomic_DNA"/>
</dbReference>
<dbReference type="EC" id="2.7.7.7" evidence="2 15"/>
<evidence type="ECO:0000259" key="19">
    <source>
        <dbReference type="SMART" id="SM00475"/>
    </source>
</evidence>
<protein>
    <recommendedName>
        <fullName evidence="3 15">DNA polymerase I</fullName>
        <ecNumber evidence="2 15">2.7.7.7</ecNumber>
    </recommendedName>
</protein>
<dbReference type="SUPFAM" id="SSF56672">
    <property type="entry name" value="DNA/RNA polymerases"/>
    <property type="match status" value="1"/>
</dbReference>
<keyword evidence="8 16" id="KW-0227">DNA damage</keyword>
<feature type="domain" description="5'-3' exonuclease" evidence="19">
    <location>
        <begin position="3"/>
        <end position="265"/>
    </location>
</feature>
<dbReference type="Gene3D" id="1.10.150.20">
    <property type="entry name" value="5' to 3' exonuclease, C-terminal subdomain"/>
    <property type="match status" value="2"/>
</dbReference>
<dbReference type="SMART" id="SM00474">
    <property type="entry name" value="35EXOc"/>
    <property type="match status" value="1"/>
</dbReference>
<dbReference type="PANTHER" id="PTHR10133:SF27">
    <property type="entry name" value="DNA POLYMERASE NU"/>
    <property type="match status" value="1"/>
</dbReference>
<comment type="function">
    <text evidence="16">In addition to polymerase activity, this DNA polymerase exhibits 3'-5' and 5'-3' exonuclease activity.</text>
</comment>
<evidence type="ECO:0000256" key="10">
    <source>
        <dbReference type="ARBA" id="ARBA00022839"/>
    </source>
</evidence>
<gene>
    <name evidence="16" type="primary">polA</name>
    <name evidence="21" type="ORF">DES53_10283</name>
</gene>
<accession>A0A366HPX8</accession>
<comment type="similarity">
    <text evidence="1 16">Belongs to the DNA polymerase type-A family.</text>
</comment>
<dbReference type="InterPro" id="IPR002421">
    <property type="entry name" value="5-3_exonuclease"/>
</dbReference>
<comment type="catalytic activity">
    <reaction evidence="14 16">
        <text>DNA(n) + a 2'-deoxyribonucleoside 5'-triphosphate = DNA(n+1) + diphosphate</text>
        <dbReference type="Rhea" id="RHEA:22508"/>
        <dbReference type="Rhea" id="RHEA-COMP:17339"/>
        <dbReference type="Rhea" id="RHEA-COMP:17340"/>
        <dbReference type="ChEBI" id="CHEBI:33019"/>
        <dbReference type="ChEBI" id="CHEBI:61560"/>
        <dbReference type="ChEBI" id="CHEBI:173112"/>
        <dbReference type="EC" id="2.7.7.7"/>
    </reaction>
</comment>
<dbReference type="CDD" id="cd08637">
    <property type="entry name" value="DNA_pol_A_pol_I_C"/>
    <property type="match status" value="1"/>
</dbReference>
<evidence type="ECO:0000313" key="21">
    <source>
        <dbReference type="EMBL" id="RBP45701.1"/>
    </source>
</evidence>
<dbReference type="Gene3D" id="3.30.420.10">
    <property type="entry name" value="Ribonuclease H-like superfamily/Ribonuclease H"/>
    <property type="match status" value="1"/>
</dbReference>
<evidence type="ECO:0000256" key="6">
    <source>
        <dbReference type="ARBA" id="ARBA00022705"/>
    </source>
</evidence>
<comment type="caution">
    <text evidence="21">The sequence shown here is derived from an EMBL/GenBank/DDBJ whole genome shotgun (WGS) entry which is preliminary data.</text>
</comment>
<dbReference type="InterPro" id="IPR018320">
    <property type="entry name" value="DNA_polymerase_1"/>
</dbReference>
<dbReference type="NCBIfam" id="NF004397">
    <property type="entry name" value="PRK05755.1"/>
    <property type="match status" value="1"/>
</dbReference>
<evidence type="ECO:0000259" key="20">
    <source>
        <dbReference type="SMART" id="SM00482"/>
    </source>
</evidence>
<evidence type="ECO:0000256" key="4">
    <source>
        <dbReference type="ARBA" id="ARBA00022679"/>
    </source>
</evidence>
<keyword evidence="4 16" id="KW-0808">Transferase</keyword>
<dbReference type="InterPro" id="IPR002298">
    <property type="entry name" value="DNA_polymerase_A"/>
</dbReference>
<dbReference type="InterPro" id="IPR036397">
    <property type="entry name" value="RNaseH_sf"/>
</dbReference>
<dbReference type="RefSeq" id="WP_113957278.1">
    <property type="nucleotide sequence ID" value="NZ_QNRR01000002.1"/>
</dbReference>
<dbReference type="PRINTS" id="PR00868">
    <property type="entry name" value="DNAPOLI"/>
</dbReference>
<keyword evidence="10 16" id="KW-0269">Exonuclease</keyword>
<dbReference type="FunFam" id="1.10.150.20:FF:000003">
    <property type="entry name" value="DNA polymerase I"/>
    <property type="match status" value="1"/>
</dbReference>
<organism evidence="21 22">
    <name type="scientific">Roseimicrobium gellanilyticum</name>
    <dbReference type="NCBI Taxonomy" id="748857"/>
    <lineage>
        <taxon>Bacteria</taxon>
        <taxon>Pseudomonadati</taxon>
        <taxon>Verrucomicrobiota</taxon>
        <taxon>Verrucomicrobiia</taxon>
        <taxon>Verrucomicrobiales</taxon>
        <taxon>Verrucomicrobiaceae</taxon>
        <taxon>Roseimicrobium</taxon>
    </lineage>
</organism>
<dbReference type="InterPro" id="IPR008918">
    <property type="entry name" value="HhH2"/>
</dbReference>
<evidence type="ECO:0000256" key="17">
    <source>
        <dbReference type="SAM" id="MobiDB-lite"/>
    </source>
</evidence>
<evidence type="ECO:0000256" key="11">
    <source>
        <dbReference type="ARBA" id="ARBA00022932"/>
    </source>
</evidence>
<dbReference type="InterPro" id="IPR029060">
    <property type="entry name" value="PIN-like_dom_sf"/>
</dbReference>
<evidence type="ECO:0000256" key="16">
    <source>
        <dbReference type="RuleBase" id="RU004460"/>
    </source>
</evidence>
<dbReference type="SUPFAM" id="SSF88723">
    <property type="entry name" value="PIN domain-like"/>
    <property type="match status" value="1"/>
</dbReference>
<feature type="domain" description="DNA-directed DNA polymerase family A palm" evidence="20">
    <location>
        <begin position="722"/>
        <end position="929"/>
    </location>
</feature>
<dbReference type="PANTHER" id="PTHR10133">
    <property type="entry name" value="DNA POLYMERASE I"/>
    <property type="match status" value="1"/>
</dbReference>
<dbReference type="SMART" id="SM00482">
    <property type="entry name" value="POLAc"/>
    <property type="match status" value="1"/>
</dbReference>
<dbReference type="Pfam" id="PF01612">
    <property type="entry name" value="DNA_pol_A_exo1"/>
    <property type="match status" value="1"/>
</dbReference>
<feature type="compositionally biased region" description="Low complexity" evidence="17">
    <location>
        <begin position="301"/>
        <end position="323"/>
    </location>
</feature>
<dbReference type="InterPro" id="IPR012337">
    <property type="entry name" value="RNaseH-like_sf"/>
</dbReference>
<keyword evidence="9 16" id="KW-0378">Hydrolase</keyword>
<keyword evidence="12 16" id="KW-0238">DNA-binding</keyword>
<dbReference type="InterPro" id="IPR019760">
    <property type="entry name" value="DNA-dir_DNA_pol_A_CS"/>
</dbReference>
<evidence type="ECO:0000256" key="5">
    <source>
        <dbReference type="ARBA" id="ARBA00022695"/>
    </source>
</evidence>
<evidence type="ECO:0000259" key="18">
    <source>
        <dbReference type="SMART" id="SM00474"/>
    </source>
</evidence>
<dbReference type="GO" id="GO:0008409">
    <property type="term" value="F:5'-3' exonuclease activity"/>
    <property type="evidence" value="ECO:0007669"/>
    <property type="project" value="UniProtKB-UniRule"/>
</dbReference>
<name>A0A366HPX8_9BACT</name>
<dbReference type="InterPro" id="IPR020045">
    <property type="entry name" value="DNA_polI_H3TH"/>
</dbReference>
<proteinExistence type="inferred from homology"/>
<dbReference type="InterPro" id="IPR036279">
    <property type="entry name" value="5-3_exonuclease_C_sf"/>
</dbReference>